<dbReference type="EMBL" id="JANVFT010000058">
    <property type="protein sequence ID" value="KAJ4481801.1"/>
    <property type="molecule type" value="Genomic_DNA"/>
</dbReference>
<reference evidence="1" key="1">
    <citation type="submission" date="2022-08" db="EMBL/GenBank/DDBJ databases">
        <title>A Global Phylogenomic Analysis of the Shiitake Genus Lentinula.</title>
        <authorList>
            <consortium name="DOE Joint Genome Institute"/>
            <person name="Sierra-Patev S."/>
            <person name="Min B."/>
            <person name="Naranjo-Ortiz M."/>
            <person name="Looney B."/>
            <person name="Konkel Z."/>
            <person name="Slot J.C."/>
            <person name="Sakamoto Y."/>
            <person name="Steenwyk J.L."/>
            <person name="Rokas A."/>
            <person name="Carro J."/>
            <person name="Camarero S."/>
            <person name="Ferreira P."/>
            <person name="Molpeceres G."/>
            <person name="Ruiz-Duenas F.J."/>
            <person name="Serrano A."/>
            <person name="Henrissat B."/>
            <person name="Drula E."/>
            <person name="Hughes K.W."/>
            <person name="Mata J.L."/>
            <person name="Ishikawa N.K."/>
            <person name="Vargas-Isla R."/>
            <person name="Ushijima S."/>
            <person name="Smith C.A."/>
            <person name="Ahrendt S."/>
            <person name="Andreopoulos W."/>
            <person name="He G."/>
            <person name="Labutti K."/>
            <person name="Lipzen A."/>
            <person name="Ng V."/>
            <person name="Riley R."/>
            <person name="Sandor L."/>
            <person name="Barry K."/>
            <person name="Martinez A.T."/>
            <person name="Xiao Y."/>
            <person name="Gibbons J.G."/>
            <person name="Terashima K."/>
            <person name="Grigoriev I.V."/>
            <person name="Hibbett D.S."/>
        </authorList>
    </citation>
    <scope>NUCLEOTIDE SEQUENCE</scope>
    <source>
        <strain evidence="1">RHP3577 ss4</strain>
    </source>
</reference>
<protein>
    <submittedName>
        <fullName evidence="1">Uncharacterized protein</fullName>
    </submittedName>
</protein>
<accession>A0ABQ8VC55</accession>
<evidence type="ECO:0000313" key="1">
    <source>
        <dbReference type="EMBL" id="KAJ4481801.1"/>
    </source>
</evidence>
<keyword evidence="2" id="KW-1185">Reference proteome</keyword>
<gene>
    <name evidence="1" type="ORF">C8R41DRAFT_922153</name>
</gene>
<sequence length="285" mass="31477">MNILFNRTPSSKRWIGVVITGLAWTLFASKGYASPLPAIPEQPELGTAVSNTNSSGSDYDYHYTNHTDSQTRPRHLQLDSRGVGLKKGLIRAALWLNPDWAVLGFAYVKPEEGEVHGDGSSVQLGALKLPTMKLDATEISFRRMYLLPKLGMPAQNPGVVDQDFSSNFVVNTWPYSVPGVCLKEEHEKSQGSNGRNANSINPHPLTHIFRSYSDHISTQAITFFSDPSFAGTTVMQVPLSAKIVDDWKLLAECYKTANGLPTKANPSWNMWKKEIEGLPEGMNLV</sequence>
<evidence type="ECO:0000313" key="2">
    <source>
        <dbReference type="Proteomes" id="UP001150217"/>
    </source>
</evidence>
<name>A0ABQ8VC55_9AGAR</name>
<comment type="caution">
    <text evidence="1">The sequence shown here is derived from an EMBL/GenBank/DDBJ whole genome shotgun (WGS) entry which is preliminary data.</text>
</comment>
<dbReference type="Proteomes" id="UP001150217">
    <property type="component" value="Unassembled WGS sequence"/>
</dbReference>
<organism evidence="1 2">
    <name type="scientific">Lentinula lateritia</name>
    <dbReference type="NCBI Taxonomy" id="40482"/>
    <lineage>
        <taxon>Eukaryota</taxon>
        <taxon>Fungi</taxon>
        <taxon>Dikarya</taxon>
        <taxon>Basidiomycota</taxon>
        <taxon>Agaricomycotina</taxon>
        <taxon>Agaricomycetes</taxon>
        <taxon>Agaricomycetidae</taxon>
        <taxon>Agaricales</taxon>
        <taxon>Marasmiineae</taxon>
        <taxon>Omphalotaceae</taxon>
        <taxon>Lentinula</taxon>
    </lineage>
</organism>
<proteinExistence type="predicted"/>